<reference evidence="3 4" key="1">
    <citation type="submission" date="2023-12" db="EMBL/GenBank/DDBJ databases">
        <title>the genome sequence of Hyalangium sp. s54d21.</title>
        <authorList>
            <person name="Zhang X."/>
        </authorList>
    </citation>
    <scope>NUCLEOTIDE SEQUENCE [LARGE SCALE GENOMIC DNA]</scope>
    <source>
        <strain evidence="4">s54d21</strain>
    </source>
</reference>
<dbReference type="InterPro" id="IPR029787">
    <property type="entry name" value="Nucleotide_cyclase"/>
</dbReference>
<keyword evidence="1" id="KW-0472">Membrane</keyword>
<dbReference type="RefSeq" id="WP_321545544.1">
    <property type="nucleotide sequence ID" value="NZ_JAXIVS010000003.1"/>
</dbReference>
<feature type="transmembrane region" description="Helical" evidence="1">
    <location>
        <begin position="44"/>
        <end position="64"/>
    </location>
</feature>
<sequence length="441" mass="48723">MNQRMETRRKPGSETTVARFELARANEEQVLAESSVRGERTVSVVRLALCLLLGVSQSGITRLSGEEVVRDPLRMAIVWTYVGFALVAFFMLRRETRPNARRSRWMPLPTTLMDTSFLVLMSWRSGQLNGQIYEEMPAAGFAVMMAFSVARYSRFHVLLSTVLSTVGFVGVCVMAGHVSAGRVSFVVACYIALGLLIAWTNGQVSGMFLGLRRRDNLSRLLPRQVVDRVLKQGETALVPVQREVTILFSDIRDFTTLSETLPPQAVLALLDDYFGHMTQIVMAHEGMVNKFLGDGMMACWGVPDHSEDHAELAMRAALDMRAKLEELNTWRVRNGEAPLRIGIGLHTGVVAAGMLGGAQQHEYTIIGDAVNVASRVEGLTKVLGVDILVSESTWKRGGERFQGERMGEERVKGRQEAVVLYSLKGREAGASTAFPEERTGS</sequence>
<organism evidence="3 4">
    <name type="scientific">Hyalangium rubrum</name>
    <dbReference type="NCBI Taxonomy" id="3103134"/>
    <lineage>
        <taxon>Bacteria</taxon>
        <taxon>Pseudomonadati</taxon>
        <taxon>Myxococcota</taxon>
        <taxon>Myxococcia</taxon>
        <taxon>Myxococcales</taxon>
        <taxon>Cystobacterineae</taxon>
        <taxon>Archangiaceae</taxon>
        <taxon>Hyalangium</taxon>
    </lineage>
</organism>
<dbReference type="InterPro" id="IPR050697">
    <property type="entry name" value="Adenylyl/Guanylyl_Cyclase_3/4"/>
</dbReference>
<dbReference type="GO" id="GO:0016829">
    <property type="term" value="F:lyase activity"/>
    <property type="evidence" value="ECO:0007669"/>
    <property type="project" value="UniProtKB-KW"/>
</dbReference>
<dbReference type="Proteomes" id="UP001291309">
    <property type="component" value="Unassembled WGS sequence"/>
</dbReference>
<feature type="transmembrane region" description="Helical" evidence="1">
    <location>
        <begin position="185"/>
        <end position="211"/>
    </location>
</feature>
<evidence type="ECO:0000259" key="2">
    <source>
        <dbReference type="PROSITE" id="PS50125"/>
    </source>
</evidence>
<evidence type="ECO:0000313" key="3">
    <source>
        <dbReference type="EMBL" id="MDY7226820.1"/>
    </source>
</evidence>
<gene>
    <name evidence="3" type="ORF">SYV04_10490</name>
</gene>
<feature type="transmembrane region" description="Helical" evidence="1">
    <location>
        <begin position="157"/>
        <end position="179"/>
    </location>
</feature>
<dbReference type="InterPro" id="IPR001054">
    <property type="entry name" value="A/G_cyclase"/>
</dbReference>
<dbReference type="Pfam" id="PF00211">
    <property type="entry name" value="Guanylate_cyc"/>
    <property type="match status" value="1"/>
</dbReference>
<keyword evidence="4" id="KW-1185">Reference proteome</keyword>
<name>A0ABU5H049_9BACT</name>
<dbReference type="EC" id="4.6.1.-" evidence="3"/>
<dbReference type="SMART" id="SM00044">
    <property type="entry name" value="CYCc"/>
    <property type="match status" value="1"/>
</dbReference>
<feature type="domain" description="Guanylate cyclase" evidence="2">
    <location>
        <begin position="245"/>
        <end position="377"/>
    </location>
</feature>
<dbReference type="PANTHER" id="PTHR43081:SF1">
    <property type="entry name" value="ADENYLATE CYCLASE, TERMINAL-DIFFERENTIATION SPECIFIC"/>
    <property type="match status" value="1"/>
</dbReference>
<proteinExistence type="predicted"/>
<dbReference type="CDD" id="cd07302">
    <property type="entry name" value="CHD"/>
    <property type="match status" value="1"/>
</dbReference>
<accession>A0ABU5H049</accession>
<keyword evidence="1" id="KW-0812">Transmembrane</keyword>
<keyword evidence="3" id="KW-0456">Lyase</keyword>
<dbReference type="Gene3D" id="3.30.70.1230">
    <property type="entry name" value="Nucleotide cyclase"/>
    <property type="match status" value="1"/>
</dbReference>
<evidence type="ECO:0000313" key="4">
    <source>
        <dbReference type="Proteomes" id="UP001291309"/>
    </source>
</evidence>
<comment type="caution">
    <text evidence="3">The sequence shown here is derived from an EMBL/GenBank/DDBJ whole genome shotgun (WGS) entry which is preliminary data.</text>
</comment>
<keyword evidence="1" id="KW-1133">Transmembrane helix</keyword>
<dbReference type="PANTHER" id="PTHR43081">
    <property type="entry name" value="ADENYLATE CYCLASE, TERMINAL-DIFFERENTIATION SPECIFIC-RELATED"/>
    <property type="match status" value="1"/>
</dbReference>
<evidence type="ECO:0000256" key="1">
    <source>
        <dbReference type="SAM" id="Phobius"/>
    </source>
</evidence>
<feature type="transmembrane region" description="Helical" evidence="1">
    <location>
        <begin position="76"/>
        <end position="93"/>
    </location>
</feature>
<dbReference type="EMBL" id="JAXIVS010000003">
    <property type="protein sequence ID" value="MDY7226820.1"/>
    <property type="molecule type" value="Genomic_DNA"/>
</dbReference>
<protein>
    <submittedName>
        <fullName evidence="3">Adenylate/guanylate cyclase domain-containing protein</fullName>
        <ecNumber evidence="3">4.6.1.-</ecNumber>
    </submittedName>
</protein>
<dbReference type="SUPFAM" id="SSF55073">
    <property type="entry name" value="Nucleotide cyclase"/>
    <property type="match status" value="1"/>
</dbReference>
<dbReference type="PROSITE" id="PS50125">
    <property type="entry name" value="GUANYLATE_CYCLASE_2"/>
    <property type="match status" value="1"/>
</dbReference>